<dbReference type="SUPFAM" id="SSF51197">
    <property type="entry name" value="Clavaminate synthase-like"/>
    <property type="match status" value="1"/>
</dbReference>
<organism evidence="1 2">
    <name type="scientific">Streptococcus suis</name>
    <dbReference type="NCBI Taxonomy" id="1307"/>
    <lineage>
        <taxon>Bacteria</taxon>
        <taxon>Bacillati</taxon>
        <taxon>Bacillota</taxon>
        <taxon>Bacilli</taxon>
        <taxon>Lactobacillales</taxon>
        <taxon>Streptococcaceae</taxon>
        <taxon>Streptococcus</taxon>
    </lineage>
</organism>
<sequence>MIYDHIDNCSQYKGLHPNLDLALAVLEKGDFREQDLGRYELAGQDVYYFLQENTLSEEFKEEFEYHRSYADIHFVISGQEQISYGCRLVGEDTGFDLASDIGFVPSEKWVDCLLEGDYFAIFLPGEVHQPNQWAGGQKTVRKFVIKVLLDD</sequence>
<protein>
    <submittedName>
        <fullName evidence="1">Beta-galactosidase subunit beta</fullName>
    </submittedName>
</protein>
<accession>A0A0Z8DK30</accession>
<gene>
    <name evidence="1" type="primary">tabA</name>
    <name evidence="1" type="ORF">ERS132393_00599</name>
</gene>
<proteinExistence type="predicted"/>
<dbReference type="GO" id="GO:0005829">
    <property type="term" value="C:cytosol"/>
    <property type="evidence" value="ECO:0007669"/>
    <property type="project" value="TreeGrafter"/>
</dbReference>
<dbReference type="Gene3D" id="2.60.120.370">
    <property type="entry name" value="YhcH/YjgK/YiaL"/>
    <property type="match status" value="1"/>
</dbReference>
<name>A0A0Z8DK30_STRSU</name>
<dbReference type="PANTHER" id="PTHR34986">
    <property type="entry name" value="EVOLVED BETA-GALACTOSIDASE SUBUNIT BETA"/>
    <property type="match status" value="1"/>
</dbReference>
<evidence type="ECO:0000313" key="2">
    <source>
        <dbReference type="Proteomes" id="UP000072530"/>
    </source>
</evidence>
<dbReference type="EMBL" id="FIGG01000002">
    <property type="protein sequence ID" value="CYU44913.1"/>
    <property type="molecule type" value="Genomic_DNA"/>
</dbReference>
<dbReference type="RefSeq" id="WP_044669671.1">
    <property type="nucleotide sequence ID" value="NZ_CEDJ01000007.1"/>
</dbReference>
<dbReference type="AlphaFoldDB" id="A0A0Z8DK30"/>
<dbReference type="InterPro" id="IPR037012">
    <property type="entry name" value="NanQ/TabA/YiaL_sf"/>
</dbReference>
<dbReference type="NCBIfam" id="TIGR00022">
    <property type="entry name" value="YhcH/YjgK/YiaL family protein"/>
    <property type="match status" value="1"/>
</dbReference>
<dbReference type="Pfam" id="PF04074">
    <property type="entry name" value="DUF386"/>
    <property type="match status" value="1"/>
</dbReference>
<dbReference type="Proteomes" id="UP000072530">
    <property type="component" value="Unassembled WGS sequence"/>
</dbReference>
<reference evidence="1 2" key="1">
    <citation type="submission" date="2016-02" db="EMBL/GenBank/DDBJ databases">
        <authorList>
            <consortium name="Pathogen Informatics"/>
        </authorList>
    </citation>
    <scope>NUCLEOTIDE SEQUENCE [LARGE SCALE GENOMIC DNA]</scope>
    <source>
        <strain evidence="1 2">LSS31</strain>
    </source>
</reference>
<evidence type="ECO:0000313" key="1">
    <source>
        <dbReference type="EMBL" id="CYU44913.1"/>
    </source>
</evidence>
<dbReference type="InterPro" id="IPR004375">
    <property type="entry name" value="NanQ/TabA/YiaL"/>
</dbReference>
<dbReference type="PANTHER" id="PTHR34986:SF1">
    <property type="entry name" value="PROTEIN YIAL"/>
    <property type="match status" value="1"/>
</dbReference>